<keyword evidence="1" id="KW-1133">Transmembrane helix</keyword>
<dbReference type="EMBL" id="MU157840">
    <property type="protein sequence ID" value="KAF9530459.1"/>
    <property type="molecule type" value="Genomic_DNA"/>
</dbReference>
<gene>
    <name evidence="2" type="ORF">CPB83DRAFT_850962</name>
</gene>
<evidence type="ECO:0000313" key="3">
    <source>
        <dbReference type="Proteomes" id="UP000807306"/>
    </source>
</evidence>
<keyword evidence="3" id="KW-1185">Reference proteome</keyword>
<keyword evidence="1" id="KW-0812">Transmembrane</keyword>
<comment type="caution">
    <text evidence="2">The sequence shown here is derived from an EMBL/GenBank/DDBJ whole genome shotgun (WGS) entry which is preliminary data.</text>
</comment>
<keyword evidence="1" id="KW-0472">Membrane</keyword>
<feature type="transmembrane region" description="Helical" evidence="1">
    <location>
        <begin position="45"/>
        <end position="70"/>
    </location>
</feature>
<dbReference type="AlphaFoldDB" id="A0A9P6EK86"/>
<organism evidence="2 3">
    <name type="scientific">Crepidotus variabilis</name>
    <dbReference type="NCBI Taxonomy" id="179855"/>
    <lineage>
        <taxon>Eukaryota</taxon>
        <taxon>Fungi</taxon>
        <taxon>Dikarya</taxon>
        <taxon>Basidiomycota</taxon>
        <taxon>Agaricomycotina</taxon>
        <taxon>Agaricomycetes</taxon>
        <taxon>Agaricomycetidae</taxon>
        <taxon>Agaricales</taxon>
        <taxon>Agaricineae</taxon>
        <taxon>Crepidotaceae</taxon>
        <taxon>Crepidotus</taxon>
    </lineage>
</organism>
<evidence type="ECO:0000256" key="1">
    <source>
        <dbReference type="SAM" id="Phobius"/>
    </source>
</evidence>
<sequence>MNSVSVALFHVSCFLFLHRYLFLTAIAAAFPLIHRPCNPPSNFVFYFILFSLFGLRRSYIYVLISIRLLYL</sequence>
<protein>
    <submittedName>
        <fullName evidence="2">Uncharacterized protein</fullName>
    </submittedName>
</protein>
<proteinExistence type="predicted"/>
<evidence type="ECO:0000313" key="2">
    <source>
        <dbReference type="EMBL" id="KAF9530459.1"/>
    </source>
</evidence>
<name>A0A9P6EK86_9AGAR</name>
<reference evidence="2" key="1">
    <citation type="submission" date="2020-11" db="EMBL/GenBank/DDBJ databases">
        <authorList>
            <consortium name="DOE Joint Genome Institute"/>
            <person name="Ahrendt S."/>
            <person name="Riley R."/>
            <person name="Andreopoulos W."/>
            <person name="Labutti K."/>
            <person name="Pangilinan J."/>
            <person name="Ruiz-Duenas F.J."/>
            <person name="Barrasa J.M."/>
            <person name="Sanchez-Garcia M."/>
            <person name="Camarero S."/>
            <person name="Miyauchi S."/>
            <person name="Serrano A."/>
            <person name="Linde D."/>
            <person name="Babiker R."/>
            <person name="Drula E."/>
            <person name="Ayuso-Fernandez I."/>
            <person name="Pacheco R."/>
            <person name="Padilla G."/>
            <person name="Ferreira P."/>
            <person name="Barriuso J."/>
            <person name="Kellner H."/>
            <person name="Castanera R."/>
            <person name="Alfaro M."/>
            <person name="Ramirez L."/>
            <person name="Pisabarro A.G."/>
            <person name="Kuo A."/>
            <person name="Tritt A."/>
            <person name="Lipzen A."/>
            <person name="He G."/>
            <person name="Yan M."/>
            <person name="Ng V."/>
            <person name="Cullen D."/>
            <person name="Martin F."/>
            <person name="Rosso M.-N."/>
            <person name="Henrissat B."/>
            <person name="Hibbett D."/>
            <person name="Martinez A.T."/>
            <person name="Grigoriev I.V."/>
        </authorList>
    </citation>
    <scope>NUCLEOTIDE SEQUENCE</scope>
    <source>
        <strain evidence="2">CBS 506.95</strain>
    </source>
</reference>
<dbReference type="Proteomes" id="UP000807306">
    <property type="component" value="Unassembled WGS sequence"/>
</dbReference>
<accession>A0A9P6EK86</accession>